<protein>
    <recommendedName>
        <fullName evidence="1">N-acetyltransferase domain-containing protein</fullName>
    </recommendedName>
</protein>
<name>A0A511MV84_DEIC1</name>
<organism evidence="2 3">
    <name type="scientific">Deinococcus cellulosilyticus (strain DSM 18568 / NBRC 106333 / KACC 11606 / 5516J-15)</name>
    <dbReference type="NCBI Taxonomy" id="1223518"/>
    <lineage>
        <taxon>Bacteria</taxon>
        <taxon>Thermotogati</taxon>
        <taxon>Deinococcota</taxon>
        <taxon>Deinococci</taxon>
        <taxon>Deinococcales</taxon>
        <taxon>Deinococcaceae</taxon>
        <taxon>Deinococcus</taxon>
    </lineage>
</organism>
<dbReference type="Proteomes" id="UP000321306">
    <property type="component" value="Unassembled WGS sequence"/>
</dbReference>
<dbReference type="PROSITE" id="PS51186">
    <property type="entry name" value="GNAT"/>
    <property type="match status" value="1"/>
</dbReference>
<dbReference type="Gene3D" id="3.40.630.30">
    <property type="match status" value="1"/>
</dbReference>
<proteinExistence type="predicted"/>
<reference evidence="2 3" key="1">
    <citation type="submission" date="2019-07" db="EMBL/GenBank/DDBJ databases">
        <title>Whole genome shotgun sequence of Deinococcus cellulosilyticus NBRC 106333.</title>
        <authorList>
            <person name="Hosoyama A."/>
            <person name="Uohara A."/>
            <person name="Ohji S."/>
            <person name="Ichikawa N."/>
        </authorList>
    </citation>
    <scope>NUCLEOTIDE SEQUENCE [LARGE SCALE GENOMIC DNA]</scope>
    <source>
        <strain evidence="2 3">NBRC 106333</strain>
    </source>
</reference>
<dbReference type="SUPFAM" id="SSF55729">
    <property type="entry name" value="Acyl-CoA N-acyltransferases (Nat)"/>
    <property type="match status" value="1"/>
</dbReference>
<evidence type="ECO:0000259" key="1">
    <source>
        <dbReference type="PROSITE" id="PS51186"/>
    </source>
</evidence>
<accession>A0A511MV84</accession>
<dbReference type="InterPro" id="IPR000182">
    <property type="entry name" value="GNAT_dom"/>
</dbReference>
<dbReference type="InterPro" id="IPR016181">
    <property type="entry name" value="Acyl_CoA_acyltransferase"/>
</dbReference>
<dbReference type="OrthoDB" id="67353at2"/>
<dbReference type="Pfam" id="PF00583">
    <property type="entry name" value="Acetyltransf_1"/>
    <property type="match status" value="1"/>
</dbReference>
<gene>
    <name evidence="2" type="ORF">DC3_01240</name>
</gene>
<dbReference type="GO" id="GO:0016747">
    <property type="term" value="F:acyltransferase activity, transferring groups other than amino-acyl groups"/>
    <property type="evidence" value="ECO:0007669"/>
    <property type="project" value="InterPro"/>
</dbReference>
<keyword evidence="3" id="KW-1185">Reference proteome</keyword>
<evidence type="ECO:0000313" key="3">
    <source>
        <dbReference type="Proteomes" id="UP000321306"/>
    </source>
</evidence>
<dbReference type="EMBL" id="BJXB01000001">
    <property type="protein sequence ID" value="GEM44489.1"/>
    <property type="molecule type" value="Genomic_DNA"/>
</dbReference>
<comment type="caution">
    <text evidence="2">The sequence shown here is derived from an EMBL/GenBank/DDBJ whole genome shotgun (WGS) entry which is preliminary data.</text>
</comment>
<sequence length="156" mass="17930">MLRNLTPEDRDTIKVWQEDYVAQHIAWWEEAYQTTAKNTPQMVAEKDWDELMQASAREDQHVMVYGEKPLGIIYGRIRQDPYLGLPIGQLSWIYVDPASRGLGVADQMIQGLLHWFTEQQVAGREVFVTAANLAAVRVYERNGFQVVDHRMLGPGK</sequence>
<dbReference type="AlphaFoldDB" id="A0A511MV84"/>
<dbReference type="CDD" id="cd04301">
    <property type="entry name" value="NAT_SF"/>
    <property type="match status" value="1"/>
</dbReference>
<dbReference type="RefSeq" id="WP_146881647.1">
    <property type="nucleotide sequence ID" value="NZ_BJXB01000001.1"/>
</dbReference>
<evidence type="ECO:0000313" key="2">
    <source>
        <dbReference type="EMBL" id="GEM44489.1"/>
    </source>
</evidence>
<feature type="domain" description="N-acetyltransferase" evidence="1">
    <location>
        <begin position="1"/>
        <end position="156"/>
    </location>
</feature>